<evidence type="ECO:0000256" key="4">
    <source>
        <dbReference type="PIRSR" id="PIRSR031924-50"/>
    </source>
</evidence>
<accession>A0A1T4TTC9</accession>
<feature type="binding site" evidence="5">
    <location>
        <begin position="163"/>
        <end position="165"/>
    </location>
    <ligand>
        <name>substrate</name>
    </ligand>
</feature>
<dbReference type="GO" id="GO:0046872">
    <property type="term" value="F:metal ion binding"/>
    <property type="evidence" value="ECO:0007669"/>
    <property type="project" value="UniProtKB-KW"/>
</dbReference>
<dbReference type="Gene3D" id="3.40.720.10">
    <property type="entry name" value="Alkaline Phosphatase, subunit A"/>
    <property type="match status" value="1"/>
</dbReference>
<dbReference type="PANTHER" id="PTHR10151">
    <property type="entry name" value="ECTONUCLEOTIDE PYROPHOSPHATASE/PHOSPHODIESTERASE"/>
    <property type="match status" value="1"/>
</dbReference>
<name>A0A1T4TTC9_9BACT</name>
<dbReference type="OrthoDB" id="9766127at2"/>
<evidence type="ECO:0000256" key="3">
    <source>
        <dbReference type="ARBA" id="ARBA00022729"/>
    </source>
</evidence>
<dbReference type="PANTHER" id="PTHR10151:SF120">
    <property type="entry name" value="BIS(5'-ADENOSYL)-TRIPHOSPHATASE"/>
    <property type="match status" value="1"/>
</dbReference>
<dbReference type="Gene3D" id="3.30.1360.150">
    <property type="match status" value="1"/>
</dbReference>
<keyword evidence="8" id="KW-1185">Reference proteome</keyword>
<dbReference type="STRING" id="634771.SAMN04488128_106221"/>
<evidence type="ECO:0000256" key="1">
    <source>
        <dbReference type="ARBA" id="ARBA00022553"/>
    </source>
</evidence>
<dbReference type="PIRSF" id="PIRSF031924">
    <property type="entry name" value="Pi-irrepressible_AP"/>
    <property type="match status" value="1"/>
</dbReference>
<feature type="binding site" evidence="5">
    <location>
        <position position="102"/>
    </location>
    <ligand>
        <name>substrate</name>
    </ligand>
</feature>
<dbReference type="AlphaFoldDB" id="A0A1T4TTC9"/>
<dbReference type="InterPro" id="IPR026263">
    <property type="entry name" value="Alkaline_phosphatase_prok"/>
</dbReference>
<dbReference type="Proteomes" id="UP000190367">
    <property type="component" value="Unassembled WGS sequence"/>
</dbReference>
<dbReference type="EMBL" id="FUWZ01000006">
    <property type="protein sequence ID" value="SKA43588.1"/>
    <property type="molecule type" value="Genomic_DNA"/>
</dbReference>
<evidence type="ECO:0000256" key="5">
    <source>
        <dbReference type="PIRSR" id="PIRSR031924-51"/>
    </source>
</evidence>
<dbReference type="InterPro" id="IPR017850">
    <property type="entry name" value="Alkaline_phosphatase_core_sf"/>
</dbReference>
<keyword evidence="1 4" id="KW-0597">Phosphoprotein</keyword>
<evidence type="ECO:0000256" key="2">
    <source>
        <dbReference type="ARBA" id="ARBA00022723"/>
    </source>
</evidence>
<protein>
    <submittedName>
        <fullName evidence="7">Type I phosphodiesterase / nucleotide pyrophosphatase</fullName>
    </submittedName>
</protein>
<dbReference type="SUPFAM" id="SSF53649">
    <property type="entry name" value="Alkaline phosphatase-like"/>
    <property type="match status" value="1"/>
</dbReference>
<dbReference type="Pfam" id="PF01663">
    <property type="entry name" value="Phosphodiest"/>
    <property type="match status" value="1"/>
</dbReference>
<dbReference type="NCBIfam" id="NF042991">
    <property type="entry name" value="alk_phos_PafA"/>
    <property type="match status" value="1"/>
</dbReference>
<sequence length="547" mass="60307">MTRLKLSALLMVGAFALGQAPSAMAQAPERPKLVVGIVVDQMRWDYLYRYADRYESGGLRRMLNEGFSCENTTISHLPSFTAVGHSTVYTGSVPAIHGITGNDWTDQLTGRKWYCTEDTVAQAVGSTSKAGRMSPRNLLASTITDELRFATNFRSKVVGVSLKDRASILPAGHTPNGAFWLDDANGSFITSTYYMKDLPEWVKRFNARKLPEQLMSKPWEPLYPISSYAQSTADNVSWEGTFGGEKTPVFPHNMKEIYKKDPGSLRSTPSGNTLTLEFATAAVEGYNLGNGEATDFLTINCASTDYVGHKYGPNSIEVEDTYLRLDKDLAGFFSYLDKKVGKGNYLVFLTADHGAAHSVGFMNEYNVPAGFVKDKPMMASLDSLLAARFGVKGLVRSGMNYHVNYDVAKIEANKLDYDAIKKETVKFLQRQPGIQFAADIDNLGNSPIPQPIKSMIANGYNPKRTGSVMIIPEPGWYQGFEKGTTHGNWNLYDIHIPLVFMGWHVQHGATNEITHMTDIAATLAAMLHVQMPNGCVGRPIESVIKGK</sequence>
<reference evidence="8" key="1">
    <citation type="submission" date="2017-02" db="EMBL/GenBank/DDBJ databases">
        <authorList>
            <person name="Varghese N."/>
            <person name="Submissions S."/>
        </authorList>
    </citation>
    <scope>NUCLEOTIDE SEQUENCE [LARGE SCALE GENOMIC DNA]</scope>
    <source>
        <strain evidence="8">DSM 22224</strain>
    </source>
</reference>
<evidence type="ECO:0000313" key="7">
    <source>
        <dbReference type="EMBL" id="SKA43588.1"/>
    </source>
</evidence>
<dbReference type="InterPro" id="IPR002591">
    <property type="entry name" value="Phosphodiest/P_Trfase"/>
</dbReference>
<keyword evidence="3 6" id="KW-0732">Signal</keyword>
<feature type="signal peptide" evidence="6">
    <location>
        <begin position="1"/>
        <end position="25"/>
    </location>
</feature>
<proteinExistence type="predicted"/>
<dbReference type="GO" id="GO:0004035">
    <property type="term" value="F:alkaline phosphatase activity"/>
    <property type="evidence" value="ECO:0007669"/>
    <property type="project" value="InterPro"/>
</dbReference>
<organism evidence="7 8">
    <name type="scientific">Chitinophaga eiseniae</name>
    <dbReference type="NCBI Taxonomy" id="634771"/>
    <lineage>
        <taxon>Bacteria</taxon>
        <taxon>Pseudomonadati</taxon>
        <taxon>Bacteroidota</taxon>
        <taxon>Chitinophagia</taxon>
        <taxon>Chitinophagales</taxon>
        <taxon>Chitinophagaceae</taxon>
        <taxon>Chitinophaga</taxon>
    </lineage>
</organism>
<evidence type="ECO:0000313" key="8">
    <source>
        <dbReference type="Proteomes" id="UP000190367"/>
    </source>
</evidence>
<feature type="active site" description="Phosphothreonine intermediate" evidence="4">
    <location>
        <position position="81"/>
    </location>
</feature>
<evidence type="ECO:0000256" key="6">
    <source>
        <dbReference type="SAM" id="SignalP"/>
    </source>
</evidence>
<gene>
    <name evidence="7" type="ORF">SAMN04488128_106221</name>
</gene>
<dbReference type="RefSeq" id="WP_078672582.1">
    <property type="nucleotide sequence ID" value="NZ_FUWZ01000006.1"/>
</dbReference>
<keyword evidence="2" id="KW-0479">Metal-binding</keyword>
<feature type="chain" id="PRO_5012097545" evidence="6">
    <location>
        <begin position="26"/>
        <end position="547"/>
    </location>
</feature>
<dbReference type="CDD" id="cd16016">
    <property type="entry name" value="AP-SPAP"/>
    <property type="match status" value="1"/>
</dbReference>